<dbReference type="AlphaFoldDB" id="A0AAV3QG54"/>
<dbReference type="EMBL" id="BAABME010004642">
    <property type="protein sequence ID" value="GAA0163060.1"/>
    <property type="molecule type" value="Genomic_DNA"/>
</dbReference>
<feature type="compositionally biased region" description="Low complexity" evidence="6">
    <location>
        <begin position="55"/>
        <end position="75"/>
    </location>
</feature>
<dbReference type="PROSITE" id="PS50888">
    <property type="entry name" value="BHLH"/>
    <property type="match status" value="1"/>
</dbReference>
<reference evidence="8 9" key="1">
    <citation type="submission" date="2024-01" db="EMBL/GenBank/DDBJ databases">
        <title>The complete chloroplast genome sequence of Lithospermum erythrorhizon: insights into the phylogenetic relationship among Boraginaceae species and the maternal lineages of purple gromwells.</title>
        <authorList>
            <person name="Okada T."/>
            <person name="Watanabe K."/>
        </authorList>
    </citation>
    <scope>NUCLEOTIDE SEQUENCE [LARGE SCALE GENOMIC DNA]</scope>
</reference>
<dbReference type="SUPFAM" id="SSF47459">
    <property type="entry name" value="HLH, helix-loop-helix DNA-binding domain"/>
    <property type="match status" value="1"/>
</dbReference>
<feature type="domain" description="BHLH" evidence="7">
    <location>
        <begin position="218"/>
        <end position="267"/>
    </location>
</feature>
<evidence type="ECO:0000256" key="4">
    <source>
        <dbReference type="ARBA" id="ARBA00023163"/>
    </source>
</evidence>
<proteinExistence type="predicted"/>
<dbReference type="SMART" id="SM00353">
    <property type="entry name" value="HLH"/>
    <property type="match status" value="1"/>
</dbReference>
<dbReference type="Proteomes" id="UP001454036">
    <property type="component" value="Unassembled WGS sequence"/>
</dbReference>
<keyword evidence="5" id="KW-0539">Nucleus</keyword>
<dbReference type="Gene3D" id="4.10.280.10">
    <property type="entry name" value="Helix-loop-helix DNA-binding domain"/>
    <property type="match status" value="1"/>
</dbReference>
<evidence type="ECO:0000256" key="2">
    <source>
        <dbReference type="ARBA" id="ARBA00023015"/>
    </source>
</evidence>
<evidence type="ECO:0000256" key="1">
    <source>
        <dbReference type="ARBA" id="ARBA00004123"/>
    </source>
</evidence>
<dbReference type="InterPro" id="IPR045843">
    <property type="entry name" value="IND-like"/>
</dbReference>
<evidence type="ECO:0000256" key="5">
    <source>
        <dbReference type="ARBA" id="ARBA00023242"/>
    </source>
</evidence>
<dbReference type="Pfam" id="PF00010">
    <property type="entry name" value="HLH"/>
    <property type="match status" value="1"/>
</dbReference>
<name>A0AAV3QG54_LITER</name>
<dbReference type="PANTHER" id="PTHR45914">
    <property type="entry name" value="TRANSCRIPTION FACTOR HEC3-RELATED"/>
    <property type="match status" value="1"/>
</dbReference>
<evidence type="ECO:0000256" key="6">
    <source>
        <dbReference type="SAM" id="MobiDB-lite"/>
    </source>
</evidence>
<keyword evidence="9" id="KW-1185">Reference proteome</keyword>
<accession>A0AAV3QG54</accession>
<keyword evidence="4" id="KW-0804">Transcription</keyword>
<organism evidence="8 9">
    <name type="scientific">Lithospermum erythrorhizon</name>
    <name type="common">Purple gromwell</name>
    <name type="synonym">Lithospermum officinale var. erythrorhizon</name>
    <dbReference type="NCBI Taxonomy" id="34254"/>
    <lineage>
        <taxon>Eukaryota</taxon>
        <taxon>Viridiplantae</taxon>
        <taxon>Streptophyta</taxon>
        <taxon>Embryophyta</taxon>
        <taxon>Tracheophyta</taxon>
        <taxon>Spermatophyta</taxon>
        <taxon>Magnoliopsida</taxon>
        <taxon>eudicotyledons</taxon>
        <taxon>Gunneridae</taxon>
        <taxon>Pentapetalae</taxon>
        <taxon>asterids</taxon>
        <taxon>lamiids</taxon>
        <taxon>Boraginales</taxon>
        <taxon>Boraginaceae</taxon>
        <taxon>Boraginoideae</taxon>
        <taxon>Lithospermeae</taxon>
        <taxon>Lithospermum</taxon>
    </lineage>
</organism>
<dbReference type="InterPro" id="IPR036638">
    <property type="entry name" value="HLH_DNA-bd_sf"/>
</dbReference>
<evidence type="ECO:0000256" key="3">
    <source>
        <dbReference type="ARBA" id="ARBA00023125"/>
    </source>
</evidence>
<dbReference type="CDD" id="cd11454">
    <property type="entry name" value="bHLH_AtIND_like"/>
    <property type="match status" value="1"/>
</dbReference>
<dbReference type="GO" id="GO:0003700">
    <property type="term" value="F:DNA-binding transcription factor activity"/>
    <property type="evidence" value="ECO:0007669"/>
    <property type="project" value="InterPro"/>
</dbReference>
<keyword evidence="3" id="KW-0238">DNA-binding</keyword>
<dbReference type="GO" id="GO:0003677">
    <property type="term" value="F:DNA binding"/>
    <property type="evidence" value="ECO:0007669"/>
    <property type="project" value="UniProtKB-KW"/>
</dbReference>
<feature type="region of interest" description="Disordered" evidence="6">
    <location>
        <begin position="27"/>
        <end position="79"/>
    </location>
</feature>
<dbReference type="GO" id="GO:0048766">
    <property type="term" value="P:root hair initiation"/>
    <property type="evidence" value="ECO:0007669"/>
    <property type="project" value="UniProtKB-ARBA"/>
</dbReference>
<dbReference type="InterPro" id="IPR011598">
    <property type="entry name" value="bHLH_dom"/>
</dbReference>
<dbReference type="PANTHER" id="PTHR45914:SF59">
    <property type="entry name" value="TRANSCRIPTION FACTOR BHLH83-LIKE"/>
    <property type="match status" value="1"/>
</dbReference>
<comment type="caution">
    <text evidence="8">The sequence shown here is derived from an EMBL/GenBank/DDBJ whole genome shotgun (WGS) entry which is preliminary data.</text>
</comment>
<dbReference type="FunFam" id="4.10.280.10:FF:000046">
    <property type="entry name" value="Transcription factor bHLH83"/>
    <property type="match status" value="1"/>
</dbReference>
<evidence type="ECO:0000313" key="8">
    <source>
        <dbReference type="EMBL" id="GAA0163060.1"/>
    </source>
</evidence>
<evidence type="ECO:0000259" key="7">
    <source>
        <dbReference type="PROSITE" id="PS50888"/>
    </source>
</evidence>
<feature type="region of interest" description="Disordered" evidence="6">
    <location>
        <begin position="191"/>
        <end position="230"/>
    </location>
</feature>
<dbReference type="GO" id="GO:0005634">
    <property type="term" value="C:nucleus"/>
    <property type="evidence" value="ECO:0007669"/>
    <property type="project" value="UniProtKB-SubCell"/>
</dbReference>
<keyword evidence="2" id="KW-0805">Transcription regulation</keyword>
<sequence length="312" mass="34537">MALARNHRLDDSDMCLKPLFSYYENDNDFGGSPPSIHGSDQSSPHQKSNKIRQGSNSPSPIKNSSCSSPSSSNSSGLVYPTLKYHQNDNKENSIFGFKSGYGNSPNAHTCGSLLSFGQNEQFHQNSFPRINNQEDVSIWKDNMHHSNNHVSLENGNGVQFGWMNLESTASPHSGISDLGRKEECLNKRRPCEEESAQLPNKKQCSSPTKQTKLKASSPSKDPQSLAAKNRRERISERLKTLQELVPNGSKVDLVTMLEKAISYVKFLQLQVKILASDEFWPVQGGKAPGLSKVQDAIDTILASQRDRNSSSK</sequence>
<feature type="compositionally biased region" description="Polar residues" evidence="6">
    <location>
        <begin position="38"/>
        <end position="54"/>
    </location>
</feature>
<protein>
    <submittedName>
        <fullName evidence="8">Basic helix-loop-helix transcription factor</fullName>
    </submittedName>
</protein>
<feature type="compositionally biased region" description="Polar residues" evidence="6">
    <location>
        <begin position="197"/>
        <end position="222"/>
    </location>
</feature>
<comment type="subcellular location">
    <subcellularLocation>
        <location evidence="1">Nucleus</location>
    </subcellularLocation>
</comment>
<dbReference type="GO" id="GO:0046983">
    <property type="term" value="F:protein dimerization activity"/>
    <property type="evidence" value="ECO:0007669"/>
    <property type="project" value="InterPro"/>
</dbReference>
<evidence type="ECO:0000313" key="9">
    <source>
        <dbReference type="Proteomes" id="UP001454036"/>
    </source>
</evidence>
<gene>
    <name evidence="8" type="ORF">LIER_19023</name>
</gene>